<sequence length="519" mass="54993">MNAPGLASNGRARSQAALVLLCGLGLVWLYFALIRATGGHFVYALDDPYIHLALAENLLQGHYGINSGEVASPSSSILYPILLAGTLALGLGEYGPLVLNIVASLGVAWLLGGVLHDLLEGRIGIVLVSGLMLLLVVNGFGLAYTGMEHTLHVLASLLIVTGLARVAIEDVADWTLIAAIVAAPLLRFEGLALAGTAIVTLWVTGHRKAALIPAALLVICFGLFVTTMLRLGLPVLPSSVMVKSAASAAVASEGGNFVQAIAANIRQSAIRPQALGLGLGIALLLFASSRGRAEQIVAMPVAIAALAHMIVGDFGWFSRYEVYIVAAVTIALLIVWRGPFRALSGQVKVLALICALYFTGAPYLDTTLRTPAAAMNVEVQQYQLHRFVTEFYPGPVAVNDLGWTSWDNDDYVLDLWGLGSEEARKLAASGQRTPEGMADLVAGSGATYAMIYEEWFPGQIPAEWCRIAQLTTPRETAASGTVEFFLIEPESEEALRDALARFAEAQPPVNSVETFACGT</sequence>
<feature type="transmembrane region" description="Helical" evidence="1">
    <location>
        <begin position="296"/>
        <end position="316"/>
    </location>
</feature>
<dbReference type="OrthoDB" id="104925at2"/>
<dbReference type="AlphaFoldDB" id="A0A5C5GHN6"/>
<feature type="transmembrane region" description="Helical" evidence="1">
    <location>
        <begin position="16"/>
        <end position="34"/>
    </location>
</feature>
<keyword evidence="1" id="KW-0812">Transmembrane</keyword>
<protein>
    <recommendedName>
        <fullName evidence="4">Glycosyltransferase RgtA/B/C/D-like domain-containing protein</fullName>
    </recommendedName>
</protein>
<feature type="transmembrane region" description="Helical" evidence="1">
    <location>
        <begin position="97"/>
        <end position="116"/>
    </location>
</feature>
<keyword evidence="1" id="KW-0472">Membrane</keyword>
<comment type="caution">
    <text evidence="2">The sequence shown here is derived from an EMBL/GenBank/DDBJ whole genome shotgun (WGS) entry which is preliminary data.</text>
</comment>
<keyword evidence="3" id="KW-1185">Reference proteome</keyword>
<evidence type="ECO:0000313" key="3">
    <source>
        <dbReference type="Proteomes" id="UP000314011"/>
    </source>
</evidence>
<feature type="transmembrane region" description="Helical" evidence="1">
    <location>
        <begin position="70"/>
        <end position="90"/>
    </location>
</feature>
<reference evidence="2 3" key="1">
    <citation type="submission" date="2019-06" db="EMBL/GenBank/DDBJ databases">
        <title>Genome of new Rhodobacteraceae sp. SM1903.</title>
        <authorList>
            <person name="Ren X."/>
        </authorList>
    </citation>
    <scope>NUCLEOTIDE SEQUENCE [LARGE SCALE GENOMIC DNA]</scope>
    <source>
        <strain evidence="2 3">SM1903</strain>
    </source>
</reference>
<gene>
    <name evidence="2" type="ORF">FHY64_10900</name>
</gene>
<feature type="transmembrane region" description="Helical" evidence="1">
    <location>
        <begin position="122"/>
        <end position="144"/>
    </location>
</feature>
<feature type="transmembrane region" description="Helical" evidence="1">
    <location>
        <begin position="174"/>
        <end position="203"/>
    </location>
</feature>
<dbReference type="Proteomes" id="UP000314011">
    <property type="component" value="Unassembled WGS sequence"/>
</dbReference>
<name>A0A5C5GHN6_9RHOB</name>
<dbReference type="RefSeq" id="WP_140194430.1">
    <property type="nucleotide sequence ID" value="NZ_CP065915.1"/>
</dbReference>
<feature type="transmembrane region" description="Helical" evidence="1">
    <location>
        <begin position="270"/>
        <end position="289"/>
    </location>
</feature>
<dbReference type="EMBL" id="VFFF01000001">
    <property type="protein sequence ID" value="TNY33744.1"/>
    <property type="molecule type" value="Genomic_DNA"/>
</dbReference>
<accession>A0A5C5GHN6</accession>
<feature type="transmembrane region" description="Helical" evidence="1">
    <location>
        <begin position="322"/>
        <end position="340"/>
    </location>
</feature>
<proteinExistence type="predicted"/>
<evidence type="ECO:0008006" key="4">
    <source>
        <dbReference type="Google" id="ProtNLM"/>
    </source>
</evidence>
<keyword evidence="1" id="KW-1133">Transmembrane helix</keyword>
<feature type="transmembrane region" description="Helical" evidence="1">
    <location>
        <begin position="210"/>
        <end position="233"/>
    </location>
</feature>
<feature type="transmembrane region" description="Helical" evidence="1">
    <location>
        <begin position="151"/>
        <end position="168"/>
    </location>
</feature>
<feature type="transmembrane region" description="Helical" evidence="1">
    <location>
        <begin position="347"/>
        <end position="364"/>
    </location>
</feature>
<evidence type="ECO:0000256" key="1">
    <source>
        <dbReference type="SAM" id="Phobius"/>
    </source>
</evidence>
<organism evidence="2 3">
    <name type="scientific">Pelagovum pacificum</name>
    <dbReference type="NCBI Taxonomy" id="2588711"/>
    <lineage>
        <taxon>Bacteria</taxon>
        <taxon>Pseudomonadati</taxon>
        <taxon>Pseudomonadota</taxon>
        <taxon>Alphaproteobacteria</taxon>
        <taxon>Rhodobacterales</taxon>
        <taxon>Paracoccaceae</taxon>
        <taxon>Pelagovum</taxon>
    </lineage>
</organism>
<evidence type="ECO:0000313" key="2">
    <source>
        <dbReference type="EMBL" id="TNY33744.1"/>
    </source>
</evidence>